<protein>
    <submittedName>
        <fullName evidence="2">Uncharacterized protein</fullName>
    </submittedName>
</protein>
<organism evidence="2 3">
    <name type="scientific">Fomitopsis schrenkii</name>
    <name type="common">Brown rot fungus</name>
    <dbReference type="NCBI Taxonomy" id="2126942"/>
    <lineage>
        <taxon>Eukaryota</taxon>
        <taxon>Fungi</taxon>
        <taxon>Dikarya</taxon>
        <taxon>Basidiomycota</taxon>
        <taxon>Agaricomycotina</taxon>
        <taxon>Agaricomycetes</taxon>
        <taxon>Polyporales</taxon>
        <taxon>Fomitopsis</taxon>
    </lineage>
</organism>
<sequence length="167" mass="18084">MKVGGPARSARILVRRIANWAADLRCGKVLSVLIAPHAARLAGDSKPDLHERGVRGPQAHRGVVVHGSRHRSESHKCAAHKVRLLHCPARDSPHWSTYRAGIHIPEDHAAAGELQGDAGVEINVGEQRGDARCDAEMNRAPGQTRHEEPSHLQDPQRAGELAPPCLP</sequence>
<dbReference type="EMBL" id="KE504210">
    <property type="protein sequence ID" value="EPS95329.1"/>
    <property type="molecule type" value="Genomic_DNA"/>
</dbReference>
<feature type="region of interest" description="Disordered" evidence="1">
    <location>
        <begin position="127"/>
        <end position="167"/>
    </location>
</feature>
<keyword evidence="3" id="KW-1185">Reference proteome</keyword>
<dbReference type="Proteomes" id="UP000015241">
    <property type="component" value="Unassembled WGS sequence"/>
</dbReference>
<reference evidence="2 3" key="1">
    <citation type="journal article" date="2012" name="Science">
        <title>The Paleozoic origin of enzymatic lignin decomposition reconstructed from 31 fungal genomes.</title>
        <authorList>
            <person name="Floudas D."/>
            <person name="Binder M."/>
            <person name="Riley R."/>
            <person name="Barry K."/>
            <person name="Blanchette R.A."/>
            <person name="Henrissat B."/>
            <person name="Martinez A.T."/>
            <person name="Otillar R."/>
            <person name="Spatafora J.W."/>
            <person name="Yadav J.S."/>
            <person name="Aerts A."/>
            <person name="Benoit I."/>
            <person name="Boyd A."/>
            <person name="Carlson A."/>
            <person name="Copeland A."/>
            <person name="Coutinho P.M."/>
            <person name="de Vries R.P."/>
            <person name="Ferreira P."/>
            <person name="Findley K."/>
            <person name="Foster B."/>
            <person name="Gaskell J."/>
            <person name="Glotzer D."/>
            <person name="Gorecki P."/>
            <person name="Heitman J."/>
            <person name="Hesse C."/>
            <person name="Hori C."/>
            <person name="Igarashi K."/>
            <person name="Jurgens J.A."/>
            <person name="Kallen N."/>
            <person name="Kersten P."/>
            <person name="Kohler A."/>
            <person name="Kuees U."/>
            <person name="Kumar T.K.A."/>
            <person name="Kuo A."/>
            <person name="LaButti K."/>
            <person name="Larrondo L.F."/>
            <person name="Lindquist E."/>
            <person name="Ling A."/>
            <person name="Lombard V."/>
            <person name="Lucas S."/>
            <person name="Lundell T."/>
            <person name="Martin R."/>
            <person name="McLaughlin D.J."/>
            <person name="Morgenstern I."/>
            <person name="Morin E."/>
            <person name="Murat C."/>
            <person name="Nagy L.G."/>
            <person name="Nolan M."/>
            <person name="Ohm R.A."/>
            <person name="Patyshakuliyeva A."/>
            <person name="Rokas A."/>
            <person name="Ruiz-Duenas F.J."/>
            <person name="Sabat G."/>
            <person name="Salamov A."/>
            <person name="Samejima M."/>
            <person name="Schmutz J."/>
            <person name="Slot J.C."/>
            <person name="St John F."/>
            <person name="Stenlid J."/>
            <person name="Sun H."/>
            <person name="Sun S."/>
            <person name="Syed K."/>
            <person name="Tsang A."/>
            <person name="Wiebenga A."/>
            <person name="Young D."/>
            <person name="Pisabarro A."/>
            <person name="Eastwood D.C."/>
            <person name="Martin F."/>
            <person name="Cullen D."/>
            <person name="Grigoriev I.V."/>
            <person name="Hibbett D.S."/>
        </authorList>
    </citation>
    <scope>NUCLEOTIDE SEQUENCE</scope>
    <source>
        <strain evidence="3">FP-58527</strain>
    </source>
</reference>
<evidence type="ECO:0000256" key="1">
    <source>
        <dbReference type="SAM" id="MobiDB-lite"/>
    </source>
</evidence>
<name>S8F9L3_FOMSC</name>
<feature type="compositionally biased region" description="Basic and acidic residues" evidence="1">
    <location>
        <begin position="127"/>
        <end position="137"/>
    </location>
</feature>
<gene>
    <name evidence="2" type="ORF">FOMPIDRAFT_1054317</name>
</gene>
<dbReference type="InParanoid" id="S8F9L3"/>
<dbReference type="HOGENOM" id="CLU_1594577_0_0_1"/>
<dbReference type="AlphaFoldDB" id="S8F9L3"/>
<accession>S8F9L3</accession>
<proteinExistence type="predicted"/>
<evidence type="ECO:0000313" key="3">
    <source>
        <dbReference type="Proteomes" id="UP000015241"/>
    </source>
</evidence>
<evidence type="ECO:0000313" key="2">
    <source>
        <dbReference type="EMBL" id="EPS95329.1"/>
    </source>
</evidence>